<dbReference type="PANTHER" id="PTHR42785">
    <property type="entry name" value="DNA TOPOISOMERASE, TYPE IA, CORE"/>
    <property type="match status" value="1"/>
</dbReference>
<dbReference type="Pfam" id="PF01751">
    <property type="entry name" value="Toprim"/>
    <property type="match status" value="1"/>
</dbReference>
<dbReference type="NCBIfam" id="TIGR01051">
    <property type="entry name" value="topA_bact"/>
    <property type="match status" value="1"/>
</dbReference>
<dbReference type="GO" id="GO:0003677">
    <property type="term" value="F:DNA binding"/>
    <property type="evidence" value="ECO:0007669"/>
    <property type="project" value="UniProtKB-KW"/>
</dbReference>
<name>A0A2M8L6A8_9BACT</name>
<evidence type="ECO:0000256" key="1">
    <source>
        <dbReference type="ARBA" id="ARBA00000213"/>
    </source>
</evidence>
<dbReference type="InterPro" id="IPR028612">
    <property type="entry name" value="Topoisom_1_IA"/>
</dbReference>
<dbReference type="SUPFAM" id="SSF56712">
    <property type="entry name" value="Prokaryotic type I DNA topoisomerase"/>
    <property type="match status" value="1"/>
</dbReference>
<feature type="site" description="Interaction with DNA" evidence="10">
    <location>
        <position position="17"/>
    </location>
</feature>
<dbReference type="EMBL" id="PFEL01000008">
    <property type="protein sequence ID" value="PJE69374.1"/>
    <property type="molecule type" value="Genomic_DNA"/>
</dbReference>
<evidence type="ECO:0000256" key="9">
    <source>
        <dbReference type="ARBA" id="ARBA00023235"/>
    </source>
</evidence>
<evidence type="ECO:0000256" key="6">
    <source>
        <dbReference type="ARBA" id="ARBA00022842"/>
    </source>
</evidence>
<dbReference type="InterPro" id="IPR013826">
    <property type="entry name" value="Topo_IA_cen_sub3"/>
</dbReference>
<dbReference type="PANTHER" id="PTHR42785:SF1">
    <property type="entry name" value="DNA TOPOISOMERASE"/>
    <property type="match status" value="1"/>
</dbReference>
<feature type="site" description="Interaction with DNA" evidence="10">
    <location>
        <position position="134"/>
    </location>
</feature>
<dbReference type="InterPro" id="IPR023405">
    <property type="entry name" value="Topo_IA_core_domain"/>
</dbReference>
<dbReference type="Gene3D" id="1.10.290.10">
    <property type="entry name" value="Topoisomerase I, domain 4"/>
    <property type="match status" value="1"/>
</dbReference>
<keyword evidence="9 10" id="KW-0413">Isomerase</keyword>
<evidence type="ECO:0000313" key="14">
    <source>
        <dbReference type="EMBL" id="PJE69374.1"/>
    </source>
</evidence>
<dbReference type="EC" id="5.6.2.1" evidence="10"/>
<feature type="active site" description="O-(5'-phospho-DNA)-tyrosine intermediate" evidence="10">
    <location>
        <position position="285"/>
    </location>
</feature>
<dbReference type="SMART" id="SM00436">
    <property type="entry name" value="TOP1Bc"/>
    <property type="match status" value="1"/>
</dbReference>
<feature type="site" description="Interaction with DNA" evidence="10">
    <location>
        <position position="287"/>
    </location>
</feature>
<dbReference type="GO" id="GO:0003917">
    <property type="term" value="F:DNA topoisomerase type I (single strand cut, ATP-independent) activity"/>
    <property type="evidence" value="ECO:0007669"/>
    <property type="project" value="UniProtKB-UniRule"/>
</dbReference>
<keyword evidence="6" id="KW-0460">Magnesium</keyword>
<feature type="region of interest" description="Disordered" evidence="11">
    <location>
        <begin position="652"/>
        <end position="674"/>
    </location>
</feature>
<feature type="site" description="Interaction with DNA" evidence="10">
    <location>
        <position position="139"/>
    </location>
</feature>
<dbReference type="InterPro" id="IPR003601">
    <property type="entry name" value="Topo_IA_2"/>
</dbReference>
<dbReference type="InterPro" id="IPR013497">
    <property type="entry name" value="Topo_IA_cen"/>
</dbReference>
<keyword evidence="5" id="KW-0862">Zinc</keyword>
<dbReference type="PROSITE" id="PS52039">
    <property type="entry name" value="TOPO_IA_2"/>
    <property type="match status" value="1"/>
</dbReference>
<feature type="site" description="Interaction with DNA" evidence="10">
    <location>
        <position position="476"/>
    </location>
</feature>
<feature type="region of interest" description="Interaction with DNA" evidence="10">
    <location>
        <begin position="154"/>
        <end position="159"/>
    </location>
</feature>
<gene>
    <name evidence="10" type="primary">topA</name>
    <name evidence="14" type="ORF">COU96_00145</name>
</gene>
<dbReference type="SMART" id="SM00493">
    <property type="entry name" value="TOPRIM"/>
    <property type="match status" value="1"/>
</dbReference>
<evidence type="ECO:0000259" key="12">
    <source>
        <dbReference type="PROSITE" id="PS50880"/>
    </source>
</evidence>
<dbReference type="InterPro" id="IPR023406">
    <property type="entry name" value="Topo_IA_AS"/>
</dbReference>
<dbReference type="Gene3D" id="2.70.20.10">
    <property type="entry name" value="Topoisomerase I, domain 3"/>
    <property type="match status" value="1"/>
</dbReference>
<accession>A0A2M8L6A8</accession>
<dbReference type="InterPro" id="IPR013498">
    <property type="entry name" value="Topo_IA_Znf"/>
</dbReference>
<comment type="caution">
    <text evidence="14">The sequence shown here is derived from an EMBL/GenBank/DDBJ whole genome shotgun (WGS) entry which is preliminary data.</text>
</comment>
<dbReference type="InterPro" id="IPR000380">
    <property type="entry name" value="Topo_IA"/>
</dbReference>
<evidence type="ECO:0000256" key="10">
    <source>
        <dbReference type="HAMAP-Rule" id="MF_00952"/>
    </source>
</evidence>
<evidence type="ECO:0000256" key="11">
    <source>
        <dbReference type="SAM" id="MobiDB-lite"/>
    </source>
</evidence>
<dbReference type="SMART" id="SM00437">
    <property type="entry name" value="TOP1Ac"/>
    <property type="match status" value="1"/>
</dbReference>
<evidence type="ECO:0000256" key="2">
    <source>
        <dbReference type="ARBA" id="ARBA00009446"/>
    </source>
</evidence>
<evidence type="ECO:0000256" key="8">
    <source>
        <dbReference type="ARBA" id="ARBA00023125"/>
    </source>
</evidence>
<reference evidence="15" key="1">
    <citation type="submission" date="2017-09" db="EMBL/GenBank/DDBJ databases">
        <title>Depth-based differentiation of microbial function through sediment-hosted aquifers and enrichment of novel symbionts in the deep terrestrial subsurface.</title>
        <authorList>
            <person name="Probst A.J."/>
            <person name="Ladd B."/>
            <person name="Jarett J.K."/>
            <person name="Geller-Mcgrath D.E."/>
            <person name="Sieber C.M.K."/>
            <person name="Emerson J.B."/>
            <person name="Anantharaman K."/>
            <person name="Thomas B.C."/>
            <person name="Malmstrom R."/>
            <person name="Stieglmeier M."/>
            <person name="Klingl A."/>
            <person name="Woyke T."/>
            <person name="Ryan C.M."/>
            <person name="Banfield J.F."/>
        </authorList>
    </citation>
    <scope>NUCLEOTIDE SEQUENCE [LARGE SCALE GENOMIC DNA]</scope>
</reference>
<comment type="function">
    <text evidence="10">Releases the supercoiling and torsional tension of DNA, which is introduced during the DNA replication and transcription, by transiently cleaving and rejoining one strand of the DNA duplex. Introduces a single-strand break via transesterification at a target site in duplex DNA. The scissile phosphodiester is attacked by the catalytic tyrosine of the enzyme, resulting in the formation of a DNA-(5'-phosphotyrosyl)-enzyme intermediate and the expulsion of a 3'-OH DNA strand. The free DNA strand then undergoes passage around the unbroken strand, thus removing DNA supercoils. Finally, in the religation step, the DNA 3'-OH attacks the covalent intermediate to expel the active-site tyrosine and restore the DNA phosphodiester backbone.</text>
</comment>
<evidence type="ECO:0000256" key="5">
    <source>
        <dbReference type="ARBA" id="ARBA00022833"/>
    </source>
</evidence>
<dbReference type="InterPro" id="IPR005733">
    <property type="entry name" value="TopoI_bac-type"/>
</dbReference>
<sequence>MAGFLGDEYQILATMGHIRDLPKSRLGVDVDHDFKPEYVLMAKKEEAIQKIQQEAKKAMEVILATDSDREGEAIAWHTAQILRKIPNSKFQIPNFLSRITFHEITKAAIEKALNQPGKINKQLVNAQQARRVLDRLVGYKLSPLLWRKIRRGLSAGRVQSVTVRLIVDREREIEKFKPEEYWEIWAQLSAAVHPGGVNDILAKLVKINDKKADLKTGIQTKKVVSELKKANYQVEKIEKKEIFQNPSPPFITSTLQQKAAQTLYFSGKRTMRAAQSLYEKGLITYHRTDSVVLSKQAMAKIRRYINSTYGEKYLPEKPRFYKTKSKLAQEAHEAIRPTDVWQISNFKSQISNKDEERLYELIFKRAVASQMASAVWDQTKIDVQAEREKNIYQLLVEGRVIKFNGWLVLYGDVETAEKLPELKKGDELDLIKVDPQQKFTQPPSRYTEATLIKALEQQGIGRPSTYAPIVSTIQTRQYVEKKEGRFHPTPVGITVNDFLLKYFADVFDYQFTAQMENDLDEIAKGEKKWVPVVREFYQPFEKKLVSVTKNSKRVKVPTEKIGKECPQCRKKGLPANRRGQLVIRVGRFGKFISCSRFPKCEYTAPFIQKLKGVKCPKCGGGIVIKKTKKGHQFFGCSNWPKCKWASWKNPKLKKSLPATGGAKDEKENSFRKTT</sequence>
<feature type="site" description="Interaction with DNA" evidence="10">
    <location>
        <position position="130"/>
    </location>
</feature>
<dbReference type="InterPro" id="IPR006171">
    <property type="entry name" value="TOPRIM_dom"/>
</dbReference>
<keyword evidence="7 10" id="KW-0799">Topoisomerase</keyword>
<evidence type="ECO:0000256" key="3">
    <source>
        <dbReference type="ARBA" id="ARBA00022723"/>
    </source>
</evidence>
<comment type="similarity">
    <text evidence="2 10">Belongs to the type IA topoisomerase family.</text>
</comment>
<feature type="compositionally biased region" description="Basic and acidic residues" evidence="11">
    <location>
        <begin position="662"/>
        <end position="674"/>
    </location>
</feature>
<evidence type="ECO:0000259" key="13">
    <source>
        <dbReference type="PROSITE" id="PS52039"/>
    </source>
</evidence>
<dbReference type="Pfam" id="PF01131">
    <property type="entry name" value="Topoisom_bac"/>
    <property type="match status" value="1"/>
</dbReference>
<dbReference type="GO" id="GO:0005694">
    <property type="term" value="C:chromosome"/>
    <property type="evidence" value="ECO:0007669"/>
    <property type="project" value="InterPro"/>
</dbReference>
<dbReference type="Proteomes" id="UP000229500">
    <property type="component" value="Unassembled WGS sequence"/>
</dbReference>
<evidence type="ECO:0000313" key="15">
    <source>
        <dbReference type="Proteomes" id="UP000229500"/>
    </source>
</evidence>
<dbReference type="PROSITE" id="PS50880">
    <property type="entry name" value="TOPRIM"/>
    <property type="match status" value="1"/>
</dbReference>
<dbReference type="Pfam" id="PF01396">
    <property type="entry name" value="Zn_ribbon_Top1"/>
    <property type="match status" value="2"/>
</dbReference>
<dbReference type="PRINTS" id="PR00417">
    <property type="entry name" value="PRTPISMRASEI"/>
</dbReference>
<comment type="catalytic activity">
    <reaction evidence="1 10">
        <text>ATP-independent breakage of single-stranded DNA, followed by passage and rejoining.</text>
        <dbReference type="EC" id="5.6.2.1"/>
    </reaction>
</comment>
<dbReference type="Gene3D" id="1.10.460.10">
    <property type="entry name" value="Topoisomerase I, domain 2"/>
    <property type="match status" value="1"/>
</dbReference>
<feature type="site" description="Interaction with DNA" evidence="10">
    <location>
        <position position="131"/>
    </location>
</feature>
<keyword evidence="3" id="KW-0479">Metal-binding</keyword>
<dbReference type="PROSITE" id="PS00396">
    <property type="entry name" value="TOPO_IA_1"/>
    <property type="match status" value="1"/>
</dbReference>
<feature type="domain" description="Topo IA-type catalytic" evidence="13">
    <location>
        <begin position="120"/>
        <end position="545"/>
    </location>
</feature>
<dbReference type="AlphaFoldDB" id="A0A2M8L6A8"/>
<comment type="subunit">
    <text evidence="10">Monomer.</text>
</comment>
<proteinExistence type="inferred from homology"/>
<protein>
    <recommendedName>
        <fullName evidence="10">DNA topoisomerase 1</fullName>
        <ecNumber evidence="10">5.6.2.1</ecNumber>
    </recommendedName>
    <alternativeName>
        <fullName evidence="10">DNA topoisomerase I</fullName>
    </alternativeName>
</protein>
<feature type="site" description="Interaction with DNA" evidence="10">
    <location>
        <position position="146"/>
    </location>
</feature>
<dbReference type="Gene3D" id="3.40.50.140">
    <property type="match status" value="1"/>
</dbReference>
<dbReference type="SUPFAM" id="SSF57783">
    <property type="entry name" value="Zinc beta-ribbon"/>
    <property type="match status" value="2"/>
</dbReference>
<keyword evidence="4" id="KW-0863">Zinc-finger</keyword>
<dbReference type="InterPro" id="IPR003602">
    <property type="entry name" value="Topo_IA_DNA-bd_dom"/>
</dbReference>
<dbReference type="CDD" id="cd00186">
    <property type="entry name" value="TOP1Ac"/>
    <property type="match status" value="1"/>
</dbReference>
<dbReference type="GO" id="GO:0008270">
    <property type="term" value="F:zinc ion binding"/>
    <property type="evidence" value="ECO:0007669"/>
    <property type="project" value="UniProtKB-KW"/>
</dbReference>
<feature type="domain" description="Toprim" evidence="12">
    <location>
        <begin position="1"/>
        <end position="97"/>
    </location>
</feature>
<dbReference type="Gene3D" id="3.30.65.10">
    <property type="entry name" value="Bacterial Topoisomerase I, domain 1"/>
    <property type="match status" value="2"/>
</dbReference>
<dbReference type="InterPro" id="IPR013824">
    <property type="entry name" value="Topo_IA_cen_sub1"/>
</dbReference>
<evidence type="ECO:0000256" key="7">
    <source>
        <dbReference type="ARBA" id="ARBA00023029"/>
    </source>
</evidence>
<dbReference type="InterPro" id="IPR013825">
    <property type="entry name" value="Topo_IA_cen_sub2"/>
</dbReference>
<organism evidence="14 15">
    <name type="scientific">Candidatus Shapirobacteria bacterium CG10_big_fil_rev_8_21_14_0_10_38_14</name>
    <dbReference type="NCBI Taxonomy" id="1974483"/>
    <lineage>
        <taxon>Bacteria</taxon>
        <taxon>Candidatus Shapironibacteriota</taxon>
    </lineage>
</organism>
<keyword evidence="8 10" id="KW-0238">DNA-binding</keyword>
<dbReference type="GO" id="GO:0006265">
    <property type="term" value="P:DNA topological change"/>
    <property type="evidence" value="ECO:0007669"/>
    <property type="project" value="UniProtKB-UniRule"/>
</dbReference>
<dbReference type="HAMAP" id="MF_00952">
    <property type="entry name" value="Topoisom_1_prok"/>
    <property type="match status" value="1"/>
</dbReference>
<evidence type="ECO:0000256" key="4">
    <source>
        <dbReference type="ARBA" id="ARBA00022771"/>
    </source>
</evidence>